<dbReference type="GO" id="GO:0000287">
    <property type="term" value="F:magnesium ion binding"/>
    <property type="evidence" value="ECO:0007669"/>
    <property type="project" value="UniProtKB-UniRule"/>
</dbReference>
<keyword evidence="4 8" id="KW-0479">Metal-binding</keyword>
<keyword evidence="5 8" id="KW-0547">Nucleotide-binding</keyword>
<dbReference type="GO" id="GO:0006104">
    <property type="term" value="P:succinyl-CoA metabolic process"/>
    <property type="evidence" value="ECO:0007669"/>
    <property type="project" value="TreeGrafter"/>
</dbReference>
<feature type="binding site" evidence="8">
    <location>
        <position position="213"/>
    </location>
    <ligand>
        <name>Mg(2+)</name>
        <dbReference type="ChEBI" id="CHEBI:18420"/>
    </ligand>
</feature>
<feature type="binding site" evidence="8">
    <location>
        <begin position="53"/>
        <end position="55"/>
    </location>
    <ligand>
        <name>ATP</name>
        <dbReference type="ChEBI" id="CHEBI:30616"/>
    </ligand>
</feature>
<keyword evidence="3 8" id="KW-0436">Ligase</keyword>
<evidence type="ECO:0000256" key="8">
    <source>
        <dbReference type="HAMAP-Rule" id="MF_00558"/>
    </source>
</evidence>
<dbReference type="UniPathway" id="UPA00223">
    <property type="reaction ID" value="UER00999"/>
</dbReference>
<dbReference type="PROSITE" id="PS50975">
    <property type="entry name" value="ATP_GRASP"/>
    <property type="match status" value="1"/>
</dbReference>
<evidence type="ECO:0000256" key="4">
    <source>
        <dbReference type="ARBA" id="ARBA00022723"/>
    </source>
</evidence>
<dbReference type="HAMAP" id="MF_00558">
    <property type="entry name" value="Succ_CoA_beta"/>
    <property type="match status" value="1"/>
</dbReference>
<evidence type="ECO:0000256" key="2">
    <source>
        <dbReference type="ARBA" id="ARBA00022532"/>
    </source>
</evidence>
<evidence type="ECO:0000313" key="10">
    <source>
        <dbReference type="EMBL" id="ETD72869.1"/>
    </source>
</evidence>
<feature type="binding site" evidence="8">
    <location>
        <position position="99"/>
    </location>
    <ligand>
        <name>ATP</name>
        <dbReference type="ChEBI" id="CHEBI:30616"/>
    </ligand>
</feature>
<dbReference type="GO" id="GO:0004775">
    <property type="term" value="F:succinate-CoA ligase (ADP-forming) activity"/>
    <property type="evidence" value="ECO:0007669"/>
    <property type="project" value="UniProtKB-UniRule"/>
</dbReference>
<feature type="binding site" evidence="8">
    <location>
        <position position="102"/>
    </location>
    <ligand>
        <name>ATP</name>
        <dbReference type="ChEBI" id="CHEBI:30616"/>
    </ligand>
</feature>
<keyword evidence="2 8" id="KW-0816">Tricarboxylic acid cycle</keyword>
<evidence type="ECO:0000256" key="3">
    <source>
        <dbReference type="ARBA" id="ARBA00022598"/>
    </source>
</evidence>
<dbReference type="Pfam" id="PF08442">
    <property type="entry name" value="ATP-grasp_2"/>
    <property type="match status" value="1"/>
</dbReference>
<dbReference type="NCBIfam" id="TIGR01016">
    <property type="entry name" value="sucCoAbeta"/>
    <property type="match status" value="1"/>
</dbReference>
<sequence>MKIHEYQGKELLKGFGVNVPRGIPAFSVEEAVKAAEQLGGPVWVVKAQIHAGGRGKGGGVKLARSIEEVRELSSQILGMQLVTHQTGPQGQKVNRLLIEEGADIKKEYYVGIVTDRASQRVCVMASSEGGMDIEEVAERTPEKILKVFVDPKTGLTQEEAEKLARGIGIPEASVAKAASEFQKLYKAYWDTDASLAEINPLILTGDGDIRALDAKFNFDSNALFRHPEIVAYRDLDEEDPAEIEASKFDLAYIQLDGNIGCLVNGAGLAMATMDTIKLFGGEPANFLDVGGGATAEKVTEAFKIMLQNKDVKAILVNIFGGIMRCDVIAEGVIAACRAVNLNVPLVVRMKGTNEELGKKMLADSGLPIISADTMAEAATKVVEAAKK</sequence>
<evidence type="ECO:0000256" key="5">
    <source>
        <dbReference type="ARBA" id="ARBA00022741"/>
    </source>
</evidence>
<dbReference type="RefSeq" id="WP_023949203.1">
    <property type="nucleotide sequence ID" value="NZ_AYSV01000010.1"/>
</dbReference>
<dbReference type="FunFam" id="3.30.1490.20:FF:000002">
    <property type="entry name" value="Succinate--CoA ligase [ADP-forming] subunit beta"/>
    <property type="match status" value="1"/>
</dbReference>
<dbReference type="GO" id="GO:0005829">
    <property type="term" value="C:cytosol"/>
    <property type="evidence" value="ECO:0007669"/>
    <property type="project" value="TreeGrafter"/>
</dbReference>
<dbReference type="Gene3D" id="3.30.470.20">
    <property type="entry name" value="ATP-grasp fold, B domain"/>
    <property type="match status" value="1"/>
</dbReference>
<dbReference type="InterPro" id="IPR016102">
    <property type="entry name" value="Succinyl-CoA_synth-like"/>
</dbReference>
<feature type="binding site" evidence="8">
    <location>
        <position position="199"/>
    </location>
    <ligand>
        <name>Mg(2+)</name>
        <dbReference type="ChEBI" id="CHEBI:18420"/>
    </ligand>
</feature>
<comment type="caution">
    <text evidence="10">The sequence shown here is derived from an EMBL/GenBank/DDBJ whole genome shotgun (WGS) entry which is preliminary data.</text>
</comment>
<feature type="domain" description="ATP-grasp" evidence="9">
    <location>
        <begin position="9"/>
        <end position="231"/>
    </location>
</feature>
<keyword evidence="7 8" id="KW-0460">Magnesium</keyword>
<dbReference type="GO" id="GO:0006099">
    <property type="term" value="P:tricarboxylic acid cycle"/>
    <property type="evidence" value="ECO:0007669"/>
    <property type="project" value="UniProtKB-UniRule"/>
</dbReference>
<dbReference type="OrthoDB" id="9802602at2"/>
<dbReference type="PROSITE" id="PS01217">
    <property type="entry name" value="SUCCINYL_COA_LIG_3"/>
    <property type="match status" value="1"/>
</dbReference>
<dbReference type="FunFam" id="3.30.470.20:FF:000002">
    <property type="entry name" value="Succinate--CoA ligase [ADP-forming] subunit beta"/>
    <property type="match status" value="1"/>
</dbReference>
<protein>
    <recommendedName>
        <fullName evidence="8">Succinate--CoA ligase [ADP-forming] subunit beta</fullName>
        <ecNumber evidence="8">6.2.1.5</ecNumber>
    </recommendedName>
    <alternativeName>
        <fullName evidence="8">Succinyl-CoA synthetase subunit beta</fullName>
        <shortName evidence="8">SCS-beta</shortName>
    </alternativeName>
</protein>
<dbReference type="EC" id="6.2.1.5" evidence="8"/>
<dbReference type="Proteomes" id="UP000018766">
    <property type="component" value="Unassembled WGS sequence"/>
</dbReference>
<evidence type="ECO:0000259" key="9">
    <source>
        <dbReference type="PROSITE" id="PS50975"/>
    </source>
</evidence>
<gene>
    <name evidence="8 10" type="primary">sucC</name>
    <name evidence="10" type="ORF">V757_01675</name>
</gene>
<feature type="binding site" evidence="8">
    <location>
        <position position="107"/>
    </location>
    <ligand>
        <name>ATP</name>
        <dbReference type="ChEBI" id="CHEBI:30616"/>
    </ligand>
</feature>
<accession>V8G8K8</accession>
<dbReference type="InterPro" id="IPR011761">
    <property type="entry name" value="ATP-grasp"/>
</dbReference>
<evidence type="ECO:0000256" key="1">
    <source>
        <dbReference type="ARBA" id="ARBA00009182"/>
    </source>
</evidence>
<dbReference type="PANTHER" id="PTHR11815:SF10">
    <property type="entry name" value="SUCCINATE--COA LIGASE [GDP-FORMING] SUBUNIT BETA, MITOCHONDRIAL"/>
    <property type="match status" value="1"/>
</dbReference>
<evidence type="ECO:0000313" key="11">
    <source>
        <dbReference type="Proteomes" id="UP000018766"/>
    </source>
</evidence>
<dbReference type="PANTHER" id="PTHR11815">
    <property type="entry name" value="SUCCINYL-COA SYNTHETASE BETA CHAIN"/>
    <property type="match status" value="1"/>
</dbReference>
<dbReference type="InterPro" id="IPR005811">
    <property type="entry name" value="SUCC_ACL_C"/>
</dbReference>
<dbReference type="AlphaFoldDB" id="V8G8K8"/>
<dbReference type="NCBIfam" id="NF001913">
    <property type="entry name" value="PRK00696.1"/>
    <property type="match status" value="1"/>
</dbReference>
<keyword evidence="11" id="KW-1185">Reference proteome</keyword>
<dbReference type="Pfam" id="PF00549">
    <property type="entry name" value="Ligase_CoA"/>
    <property type="match status" value="1"/>
</dbReference>
<dbReference type="Gene3D" id="3.30.1490.20">
    <property type="entry name" value="ATP-grasp fold, A domain"/>
    <property type="match status" value="1"/>
</dbReference>
<name>V8G8K8_9BURK</name>
<reference evidence="10 11" key="1">
    <citation type="submission" date="2013-11" db="EMBL/GenBank/DDBJ databases">
        <title>Genomic analysis of Pelistega sp. HM-7.</title>
        <authorList>
            <person name="Kumbhare S.V."/>
            <person name="Shetty S.A."/>
            <person name="Sharma O."/>
            <person name="Dhotre D.P."/>
        </authorList>
    </citation>
    <scope>NUCLEOTIDE SEQUENCE [LARGE SCALE GENOMIC DNA]</scope>
    <source>
        <strain evidence="10 11">HM-7</strain>
    </source>
</reference>
<dbReference type="Gene3D" id="3.40.50.261">
    <property type="entry name" value="Succinyl-CoA synthetase domains"/>
    <property type="match status" value="1"/>
</dbReference>
<dbReference type="InterPro" id="IPR005809">
    <property type="entry name" value="Succ_CoA_ligase-like_bsu"/>
</dbReference>
<evidence type="ECO:0000256" key="6">
    <source>
        <dbReference type="ARBA" id="ARBA00022840"/>
    </source>
</evidence>
<comment type="cofactor">
    <cofactor evidence="8">
        <name>Mg(2+)</name>
        <dbReference type="ChEBI" id="CHEBI:18420"/>
    </cofactor>
    <text evidence="8">Binds 1 Mg(2+) ion per subunit.</text>
</comment>
<dbReference type="InterPro" id="IPR013815">
    <property type="entry name" value="ATP_grasp_subdomain_1"/>
</dbReference>
<dbReference type="GO" id="GO:0042709">
    <property type="term" value="C:succinate-CoA ligase complex"/>
    <property type="evidence" value="ECO:0007669"/>
    <property type="project" value="UniProtKB-ARBA"/>
</dbReference>
<dbReference type="InterPro" id="IPR013650">
    <property type="entry name" value="ATP-grasp_succ-CoA_synth-type"/>
</dbReference>
<dbReference type="GO" id="GO:0005524">
    <property type="term" value="F:ATP binding"/>
    <property type="evidence" value="ECO:0007669"/>
    <property type="project" value="UniProtKB-UniRule"/>
</dbReference>
<feature type="binding site" evidence="8">
    <location>
        <begin position="321"/>
        <end position="323"/>
    </location>
    <ligand>
        <name>substrate</name>
        <note>ligand shared with subunit alpha</note>
    </ligand>
</feature>
<dbReference type="GO" id="GO:0004776">
    <property type="term" value="F:succinate-CoA ligase (GDP-forming) activity"/>
    <property type="evidence" value="ECO:0007669"/>
    <property type="project" value="RHEA"/>
</dbReference>
<dbReference type="SUPFAM" id="SSF56059">
    <property type="entry name" value="Glutathione synthetase ATP-binding domain-like"/>
    <property type="match status" value="1"/>
</dbReference>
<keyword evidence="6 8" id="KW-0067">ATP-binding</keyword>
<comment type="function">
    <text evidence="8">Succinyl-CoA synthetase functions in the citric acid cycle (TCA), coupling the hydrolysis of succinyl-CoA to the synthesis of either ATP or GTP and thus represents the only step of substrate-level phosphorylation in the TCA. The beta subunit provides nucleotide specificity of the enzyme and binds the substrate succinate, while the binding sites for coenzyme A and phosphate are found in the alpha subunit.</text>
</comment>
<dbReference type="PIRSF" id="PIRSF001554">
    <property type="entry name" value="SucCS_beta"/>
    <property type="match status" value="1"/>
</dbReference>
<proteinExistence type="inferred from homology"/>
<evidence type="ECO:0000256" key="7">
    <source>
        <dbReference type="ARBA" id="ARBA00022842"/>
    </source>
</evidence>
<dbReference type="PATRIC" id="fig|1414851.3.peg.362"/>
<comment type="pathway">
    <text evidence="8">Carbohydrate metabolism; tricarboxylic acid cycle; succinate from succinyl-CoA (ligase route): step 1/1.</text>
</comment>
<dbReference type="EMBL" id="AYSV01000010">
    <property type="protein sequence ID" value="ETD72869.1"/>
    <property type="molecule type" value="Genomic_DNA"/>
</dbReference>
<comment type="catalytic activity">
    <reaction evidence="8">
        <text>GTP + succinate + CoA = succinyl-CoA + GDP + phosphate</text>
        <dbReference type="Rhea" id="RHEA:22120"/>
        <dbReference type="ChEBI" id="CHEBI:30031"/>
        <dbReference type="ChEBI" id="CHEBI:37565"/>
        <dbReference type="ChEBI" id="CHEBI:43474"/>
        <dbReference type="ChEBI" id="CHEBI:57287"/>
        <dbReference type="ChEBI" id="CHEBI:57292"/>
        <dbReference type="ChEBI" id="CHEBI:58189"/>
    </reaction>
</comment>
<dbReference type="FunFam" id="3.40.50.261:FF:000001">
    <property type="entry name" value="Succinate--CoA ligase [ADP-forming] subunit beta"/>
    <property type="match status" value="1"/>
</dbReference>
<feature type="binding site" evidence="8">
    <location>
        <position position="264"/>
    </location>
    <ligand>
        <name>substrate</name>
        <note>ligand shared with subunit alpha</note>
    </ligand>
</feature>
<dbReference type="SUPFAM" id="SSF52210">
    <property type="entry name" value="Succinyl-CoA synthetase domains"/>
    <property type="match status" value="1"/>
</dbReference>
<dbReference type="InterPro" id="IPR017866">
    <property type="entry name" value="Succ-CoA_synthase_bsu_CS"/>
</dbReference>
<comment type="similarity">
    <text evidence="1 8">Belongs to the succinate/malate CoA ligase beta subunit family.</text>
</comment>
<organism evidence="10 11">
    <name type="scientific">Pelistega indica</name>
    <dbReference type="NCBI Taxonomy" id="1414851"/>
    <lineage>
        <taxon>Bacteria</taxon>
        <taxon>Pseudomonadati</taxon>
        <taxon>Pseudomonadota</taxon>
        <taxon>Betaproteobacteria</taxon>
        <taxon>Burkholderiales</taxon>
        <taxon>Alcaligenaceae</taxon>
        <taxon>Pelistega</taxon>
    </lineage>
</organism>
<feature type="binding site" evidence="8">
    <location>
        <position position="46"/>
    </location>
    <ligand>
        <name>ATP</name>
        <dbReference type="ChEBI" id="CHEBI:30616"/>
    </ligand>
</feature>
<comment type="subunit">
    <text evidence="8">Heterotetramer of two alpha and two beta subunits.</text>
</comment>
<comment type="catalytic activity">
    <reaction evidence="8">
        <text>succinate + ATP + CoA = succinyl-CoA + ADP + phosphate</text>
        <dbReference type="Rhea" id="RHEA:17661"/>
        <dbReference type="ChEBI" id="CHEBI:30031"/>
        <dbReference type="ChEBI" id="CHEBI:30616"/>
        <dbReference type="ChEBI" id="CHEBI:43474"/>
        <dbReference type="ChEBI" id="CHEBI:57287"/>
        <dbReference type="ChEBI" id="CHEBI:57292"/>
        <dbReference type="ChEBI" id="CHEBI:456216"/>
        <dbReference type="EC" id="6.2.1.5"/>
    </reaction>
</comment>